<dbReference type="PANTHER" id="PTHR13806:SF31">
    <property type="entry name" value="FLOTILLIN-LIKE PROTEIN 1-RELATED"/>
    <property type="match status" value="1"/>
</dbReference>
<feature type="transmembrane region" description="Helical" evidence="7">
    <location>
        <begin position="20"/>
        <end position="40"/>
    </location>
</feature>
<dbReference type="InterPro" id="IPR027705">
    <property type="entry name" value="Flotillin_fam"/>
</dbReference>
<evidence type="ECO:0000256" key="7">
    <source>
        <dbReference type="SAM" id="Phobius"/>
    </source>
</evidence>
<dbReference type="InterPro" id="IPR001107">
    <property type="entry name" value="Band_7"/>
</dbReference>
<dbReference type="Gene3D" id="3.30.479.30">
    <property type="entry name" value="Band 7 domain"/>
    <property type="match status" value="1"/>
</dbReference>
<evidence type="ECO:0000256" key="5">
    <source>
        <dbReference type="ARBA" id="ARBA00023136"/>
    </source>
</evidence>
<dbReference type="Pfam" id="PF01145">
    <property type="entry name" value="Band_7"/>
    <property type="match status" value="1"/>
</dbReference>
<comment type="subcellular location">
    <subcellularLocation>
        <location evidence="2">Cell membrane</location>
    </subcellularLocation>
    <subcellularLocation>
        <location evidence="1">Membrane</location>
        <topology evidence="1">Single-pass membrane protein</topology>
    </subcellularLocation>
</comment>
<dbReference type="CDD" id="cd03399">
    <property type="entry name" value="SPFH_flotillin"/>
    <property type="match status" value="1"/>
</dbReference>
<evidence type="ECO:0000313" key="10">
    <source>
        <dbReference type="Proteomes" id="UP000320390"/>
    </source>
</evidence>
<reference evidence="9 10" key="1">
    <citation type="submission" date="2019-02" db="EMBL/GenBank/DDBJ databases">
        <title>Deep-cultivation of Planctomycetes and their phenomic and genomic characterization uncovers novel biology.</title>
        <authorList>
            <person name="Wiegand S."/>
            <person name="Jogler M."/>
            <person name="Boedeker C."/>
            <person name="Pinto D."/>
            <person name="Vollmers J."/>
            <person name="Rivas-Marin E."/>
            <person name="Kohn T."/>
            <person name="Peeters S.H."/>
            <person name="Heuer A."/>
            <person name="Rast P."/>
            <person name="Oberbeckmann S."/>
            <person name="Bunk B."/>
            <person name="Jeske O."/>
            <person name="Meyerdierks A."/>
            <person name="Storesund J.E."/>
            <person name="Kallscheuer N."/>
            <person name="Luecker S."/>
            <person name="Lage O.M."/>
            <person name="Pohl T."/>
            <person name="Merkel B.J."/>
            <person name="Hornburger P."/>
            <person name="Mueller R.-W."/>
            <person name="Bruemmer F."/>
            <person name="Labrenz M."/>
            <person name="Spormann A.M."/>
            <person name="Op den Camp H."/>
            <person name="Overmann J."/>
            <person name="Amann R."/>
            <person name="Jetten M.S.M."/>
            <person name="Mascher T."/>
            <person name="Medema M.H."/>
            <person name="Devos D.P."/>
            <person name="Kaster A.-K."/>
            <person name="Ovreas L."/>
            <person name="Rohde M."/>
            <person name="Galperin M.Y."/>
            <person name="Jogler C."/>
        </authorList>
    </citation>
    <scope>NUCLEOTIDE SEQUENCE [LARGE SCALE GENOMIC DNA]</scope>
    <source>
        <strain evidence="9 10">Poly30</strain>
    </source>
</reference>
<name>A0A518F0A9_9BACT</name>
<feature type="domain" description="Band 7" evidence="8">
    <location>
        <begin position="41"/>
        <end position="210"/>
    </location>
</feature>
<dbReference type="AlphaFoldDB" id="A0A518F0A9"/>
<evidence type="ECO:0000256" key="3">
    <source>
        <dbReference type="ARBA" id="ARBA00007161"/>
    </source>
</evidence>
<sequence length="565" mass="61352">MNLPVLFPQLTPQETVENNIVLYIVLAAVLITVGFVLAIARRYKRCPSNKVLVVYGRTEKGQSAKPIHGGGTFVWPLIQSYDFLSLDPMQIEIPLEGALSLENIRVNVPSVFTVAIGTEHEIMNNAAVRLLGLDRREVIKQAEDIIFGQLRQVIASMRIEEINRDRDVFLSRIQTSLEPELAKIGLVLINVNIKDITDSSGYIEAIGKKAASEAIQQARIGVAEQEKFGFIGVSEANKVQAIEVAEREKVRDIGTKEAERERAVRIADLEKEREVGERQAGFERDALVRDAEREMRIRVAAADANAVSGENEAKAQIAKANASLMVQEAEAFQLGQTRQKEAEAAVREAQYLAEARAAEAEGKKIEAEKRAELESSARAEKAETIVAAEAEAERARIRAEGEALATFARLDAEARGQYEILKRKGEGLREIVNACGGPKEAFQLLMLEHMDHLAETAAKAISNIKFDKIVVWDGAGGSGGGPGTGSGTSRFLQSLAGSLPPTLQMMRDIGGVEMPEFLGKLVADDQAAGSPSEEALVEEESTLPAGEGESESDDARGVANTDSVR</sequence>
<dbReference type="PANTHER" id="PTHR13806">
    <property type="entry name" value="FLOTILLIN-RELATED"/>
    <property type="match status" value="1"/>
</dbReference>
<accession>A0A518F0A9</accession>
<dbReference type="SMART" id="SM00244">
    <property type="entry name" value="PHB"/>
    <property type="match status" value="1"/>
</dbReference>
<protein>
    <submittedName>
        <fullName evidence="9">Inner membrane protein YqiK</fullName>
    </submittedName>
</protein>
<feature type="region of interest" description="Disordered" evidence="6">
    <location>
        <begin position="523"/>
        <end position="565"/>
    </location>
</feature>
<dbReference type="Proteomes" id="UP000320390">
    <property type="component" value="Chromosome"/>
</dbReference>
<keyword evidence="10" id="KW-1185">Reference proteome</keyword>
<keyword evidence="7" id="KW-1133">Transmembrane helix</keyword>
<evidence type="ECO:0000256" key="4">
    <source>
        <dbReference type="ARBA" id="ARBA00022475"/>
    </source>
</evidence>
<dbReference type="OrthoDB" id="9786220at2"/>
<keyword evidence="5 7" id="KW-0472">Membrane</keyword>
<comment type="similarity">
    <text evidence="3">Belongs to the band 7/mec-2 family. Flotillin subfamily.</text>
</comment>
<evidence type="ECO:0000256" key="1">
    <source>
        <dbReference type="ARBA" id="ARBA00004167"/>
    </source>
</evidence>
<evidence type="ECO:0000256" key="2">
    <source>
        <dbReference type="ARBA" id="ARBA00004236"/>
    </source>
</evidence>
<gene>
    <name evidence="9" type="primary">yqiK</name>
    <name evidence="9" type="ORF">Poly30_53330</name>
</gene>
<organism evidence="9 10">
    <name type="scientific">Saltatorellus ferox</name>
    <dbReference type="NCBI Taxonomy" id="2528018"/>
    <lineage>
        <taxon>Bacteria</taxon>
        <taxon>Pseudomonadati</taxon>
        <taxon>Planctomycetota</taxon>
        <taxon>Planctomycetia</taxon>
        <taxon>Planctomycetia incertae sedis</taxon>
        <taxon>Saltatorellus</taxon>
    </lineage>
</organism>
<evidence type="ECO:0000256" key="6">
    <source>
        <dbReference type="SAM" id="MobiDB-lite"/>
    </source>
</evidence>
<evidence type="ECO:0000313" key="9">
    <source>
        <dbReference type="EMBL" id="QDV09773.1"/>
    </source>
</evidence>
<dbReference type="InterPro" id="IPR036013">
    <property type="entry name" value="Band_7/SPFH_dom_sf"/>
</dbReference>
<proteinExistence type="inferred from homology"/>
<dbReference type="GO" id="GO:0005886">
    <property type="term" value="C:plasma membrane"/>
    <property type="evidence" value="ECO:0007669"/>
    <property type="project" value="UniProtKB-SubCell"/>
</dbReference>
<keyword evidence="4" id="KW-1003">Cell membrane</keyword>
<dbReference type="EMBL" id="CP036434">
    <property type="protein sequence ID" value="QDV09773.1"/>
    <property type="molecule type" value="Genomic_DNA"/>
</dbReference>
<dbReference type="SUPFAM" id="SSF117892">
    <property type="entry name" value="Band 7/SPFH domain"/>
    <property type="match status" value="1"/>
</dbReference>
<dbReference type="RefSeq" id="WP_145204727.1">
    <property type="nucleotide sequence ID" value="NZ_CP036434.1"/>
</dbReference>
<evidence type="ECO:0000259" key="8">
    <source>
        <dbReference type="SMART" id="SM00244"/>
    </source>
</evidence>
<keyword evidence="7" id="KW-0812">Transmembrane</keyword>